<feature type="signal peptide" evidence="2">
    <location>
        <begin position="1"/>
        <end position="19"/>
    </location>
</feature>
<feature type="region of interest" description="Disordered" evidence="1">
    <location>
        <begin position="259"/>
        <end position="284"/>
    </location>
</feature>
<evidence type="ECO:0000256" key="2">
    <source>
        <dbReference type="SAM" id="SignalP"/>
    </source>
</evidence>
<keyword evidence="2" id="KW-0732">Signal</keyword>
<evidence type="ECO:0000313" key="5">
    <source>
        <dbReference type="Proteomes" id="UP001488838"/>
    </source>
</evidence>
<dbReference type="PANTHER" id="PTHR46536">
    <property type="entry name" value="ARL14 EFFECTOR PROTEIN"/>
    <property type="match status" value="1"/>
</dbReference>
<reference evidence="4 5" key="1">
    <citation type="journal article" date="2023" name="bioRxiv">
        <title>Conserved and derived expression patterns and positive selection on dental genes reveal complex evolutionary context of ever-growing rodent molars.</title>
        <authorList>
            <person name="Calamari Z.T."/>
            <person name="Song A."/>
            <person name="Cohen E."/>
            <person name="Akter M."/>
            <person name="Roy R.D."/>
            <person name="Hallikas O."/>
            <person name="Christensen M.M."/>
            <person name="Li P."/>
            <person name="Marangoni P."/>
            <person name="Jernvall J."/>
            <person name="Klein O.D."/>
        </authorList>
    </citation>
    <scope>NUCLEOTIDE SEQUENCE [LARGE SCALE GENOMIC DNA]</scope>
    <source>
        <strain evidence="4">V071</strain>
    </source>
</reference>
<keyword evidence="5" id="KW-1185">Reference proteome</keyword>
<organism evidence="4 5">
    <name type="scientific">Myodes glareolus</name>
    <name type="common">Bank vole</name>
    <name type="synonym">Clethrionomys glareolus</name>
    <dbReference type="NCBI Taxonomy" id="447135"/>
    <lineage>
        <taxon>Eukaryota</taxon>
        <taxon>Metazoa</taxon>
        <taxon>Chordata</taxon>
        <taxon>Craniata</taxon>
        <taxon>Vertebrata</taxon>
        <taxon>Euteleostomi</taxon>
        <taxon>Mammalia</taxon>
        <taxon>Eutheria</taxon>
        <taxon>Euarchontoglires</taxon>
        <taxon>Glires</taxon>
        <taxon>Rodentia</taxon>
        <taxon>Myomorpha</taxon>
        <taxon>Muroidea</taxon>
        <taxon>Cricetidae</taxon>
        <taxon>Arvicolinae</taxon>
        <taxon>Myodes</taxon>
    </lineage>
</organism>
<dbReference type="PANTHER" id="PTHR46536:SF1">
    <property type="entry name" value="ARL14 EFFECTOR PROTEIN"/>
    <property type="match status" value="1"/>
</dbReference>
<dbReference type="AlphaFoldDB" id="A0AAW0ILH8"/>
<dbReference type="InterPro" id="IPR029264">
    <property type="entry name" value="ARF7EP_C"/>
</dbReference>
<proteinExistence type="predicted"/>
<gene>
    <name evidence="4" type="ORF">U0070_024374</name>
</gene>
<name>A0AAW0ILH8_MYOGA</name>
<sequence length="359" mass="40006">MVRAASLGALAVLSVSARGRRECGAPSLACADPGLPDQGTRAARVGRAARLRFQAIITRARQTVQFVSLTFLNVRRLPQVNLPKKFLDKENRGNVLDSRMMDPCSVGVQLRTTQDCHKTFYTRHTGFKTLQELSSNDMLLLQLRTGMTLSGNNTICFHHVKIYIDRFEELQKSCCDPFNIHKKLAKKNLHVIDLDDATFLSAKFGRQLVPGWKLCPKCTQIINGSVDVDSDDRQRRKPDSDGRTAKALRSLQFTNPGKQTEFAPESGKREKRKLTKNSSAGSDRQVIPAKSKVYDSQGLLIFSGMDLCDCLDEDCLGCFYACPACGSTKCGAECRCDRKWLYEQIEIEGGEIIHNKHAG</sequence>
<dbReference type="Proteomes" id="UP001488838">
    <property type="component" value="Unassembled WGS sequence"/>
</dbReference>
<comment type="caution">
    <text evidence="4">The sequence shown here is derived from an EMBL/GenBank/DDBJ whole genome shotgun (WGS) entry which is preliminary data.</text>
</comment>
<evidence type="ECO:0000313" key="4">
    <source>
        <dbReference type="EMBL" id="KAK7815031.1"/>
    </source>
</evidence>
<protein>
    <recommendedName>
        <fullName evidence="3">ARF7 effector protein C-terminal domain-containing protein</fullName>
    </recommendedName>
</protein>
<dbReference type="EMBL" id="JBBHLL010000117">
    <property type="protein sequence ID" value="KAK7815031.1"/>
    <property type="molecule type" value="Genomic_DNA"/>
</dbReference>
<dbReference type="Pfam" id="PF14949">
    <property type="entry name" value="ARF7EP_C"/>
    <property type="match status" value="1"/>
</dbReference>
<accession>A0AAW0ILH8</accession>
<evidence type="ECO:0000259" key="3">
    <source>
        <dbReference type="Pfam" id="PF14949"/>
    </source>
</evidence>
<feature type="domain" description="ARF7 effector protein C-terminal" evidence="3">
    <location>
        <begin position="246"/>
        <end position="348"/>
    </location>
</feature>
<evidence type="ECO:0000256" key="1">
    <source>
        <dbReference type="SAM" id="MobiDB-lite"/>
    </source>
</evidence>
<feature type="chain" id="PRO_5043956766" description="ARF7 effector protein C-terminal domain-containing protein" evidence="2">
    <location>
        <begin position="20"/>
        <end position="359"/>
    </location>
</feature>